<feature type="non-terminal residue" evidence="2">
    <location>
        <position position="376"/>
    </location>
</feature>
<accession>A0A382K4A4</accession>
<dbReference type="InterPro" id="IPR050509">
    <property type="entry name" value="CoA-transferase_III"/>
</dbReference>
<dbReference type="GO" id="GO:0016740">
    <property type="term" value="F:transferase activity"/>
    <property type="evidence" value="ECO:0007669"/>
    <property type="project" value="UniProtKB-KW"/>
</dbReference>
<dbReference type="InterPro" id="IPR003673">
    <property type="entry name" value="CoA-Trfase_fam_III"/>
</dbReference>
<dbReference type="InterPro" id="IPR023606">
    <property type="entry name" value="CoA-Trfase_III_dom_1_sf"/>
</dbReference>
<dbReference type="AlphaFoldDB" id="A0A382K4A4"/>
<name>A0A382K4A4_9ZZZZ</name>
<dbReference type="PANTHER" id="PTHR48228:SF6">
    <property type="entry name" value="L-CARNITINE COA-TRANSFERASE"/>
    <property type="match status" value="1"/>
</dbReference>
<sequence length="376" mass="42014">MSAVDTVPSGALRHLRVIDLTRVWAGPLGTRTLADFGAEVIKVSDPRIPLSRVGKVNDKLNRNKLNIALRLDKSEGRDVFLELVSVGDVVIENFRPRVMRNLDITYEKLLEVNPNLLMCSMPGFGLTGPYSEYPAFGSTAEAMAGINSMIGYVPNRPLQTGLSYADPVSGLNLVHAILAFVRRRAVTGKGSFIDLALADSPLGTLGEFFVANSATGYEQHPNGNRHSEYAPHGAFRCFGDDQWIAISITNDFEWKELKDEVNDIRLESPAYNDISGRKVNEEAINKIVEEWTSRKDAGDLMKQLQQKRVPAAKVSNNLDVLNDPHLNRREYFSQFKISEETIEKYDGQAIPGNQKERSKWFPMRDLGEDSNTILME</sequence>
<evidence type="ECO:0008006" key="3">
    <source>
        <dbReference type="Google" id="ProtNLM"/>
    </source>
</evidence>
<organism evidence="2">
    <name type="scientific">marine metagenome</name>
    <dbReference type="NCBI Taxonomy" id="408172"/>
    <lineage>
        <taxon>unclassified sequences</taxon>
        <taxon>metagenomes</taxon>
        <taxon>ecological metagenomes</taxon>
    </lineage>
</organism>
<evidence type="ECO:0000256" key="1">
    <source>
        <dbReference type="ARBA" id="ARBA00022679"/>
    </source>
</evidence>
<proteinExistence type="predicted"/>
<gene>
    <name evidence="2" type="ORF">METZ01_LOCUS270345</name>
</gene>
<protein>
    <recommendedName>
        <fullName evidence="3">CoA transferase</fullName>
    </recommendedName>
</protein>
<dbReference type="Pfam" id="PF02515">
    <property type="entry name" value="CoA_transf_3"/>
    <property type="match status" value="1"/>
</dbReference>
<keyword evidence="1" id="KW-0808">Transferase</keyword>
<dbReference type="SUPFAM" id="SSF89796">
    <property type="entry name" value="CoA-transferase family III (CaiB/BaiF)"/>
    <property type="match status" value="1"/>
</dbReference>
<reference evidence="2" key="1">
    <citation type="submission" date="2018-05" db="EMBL/GenBank/DDBJ databases">
        <authorList>
            <person name="Lanie J.A."/>
            <person name="Ng W.-L."/>
            <person name="Kazmierczak K.M."/>
            <person name="Andrzejewski T.M."/>
            <person name="Davidsen T.M."/>
            <person name="Wayne K.J."/>
            <person name="Tettelin H."/>
            <person name="Glass J.I."/>
            <person name="Rusch D."/>
            <person name="Podicherti R."/>
            <person name="Tsui H.-C.T."/>
            <person name="Winkler M.E."/>
        </authorList>
    </citation>
    <scope>NUCLEOTIDE SEQUENCE</scope>
</reference>
<dbReference type="Gene3D" id="3.40.50.10540">
    <property type="entry name" value="Crotonobetainyl-coa:carnitine coa-transferase, domain 1"/>
    <property type="match status" value="1"/>
</dbReference>
<dbReference type="PANTHER" id="PTHR48228">
    <property type="entry name" value="SUCCINYL-COA--D-CITRAMALATE COA-TRANSFERASE"/>
    <property type="match status" value="1"/>
</dbReference>
<dbReference type="EMBL" id="UINC01077400">
    <property type="protein sequence ID" value="SVC17491.1"/>
    <property type="molecule type" value="Genomic_DNA"/>
</dbReference>
<evidence type="ECO:0000313" key="2">
    <source>
        <dbReference type="EMBL" id="SVC17491.1"/>
    </source>
</evidence>
<dbReference type="InterPro" id="IPR044855">
    <property type="entry name" value="CoA-Trfase_III_dom3_sf"/>
</dbReference>
<dbReference type="Gene3D" id="3.30.1540.10">
    <property type="entry name" value="formyl-coa transferase, domain 3"/>
    <property type="match status" value="1"/>
</dbReference>